<comment type="caution">
    <text evidence="1">The sequence shown here is derived from an EMBL/GenBank/DDBJ whole genome shotgun (WGS) entry which is preliminary data.</text>
</comment>
<accession>A0A6H9T587</accession>
<keyword evidence="2" id="KW-1185">Reference proteome</keyword>
<evidence type="ECO:0000313" key="1">
    <source>
        <dbReference type="EMBL" id="KAB0644425.1"/>
    </source>
</evidence>
<sequence>MLQQAAVGSRDRQVVHYATGCPDASRSDKHLSEKNDTVDLWLKNLERQRAVSAYQGDRP</sequence>
<gene>
    <name evidence="1" type="ORF">F7R21_03115</name>
</gene>
<dbReference type="AlphaFoldDB" id="A0A6H9T587"/>
<proteinExistence type="predicted"/>
<organism evidence="1 2">
    <name type="scientific">Burkholderia latens</name>
    <dbReference type="NCBI Taxonomy" id="488446"/>
    <lineage>
        <taxon>Bacteria</taxon>
        <taxon>Pseudomonadati</taxon>
        <taxon>Pseudomonadota</taxon>
        <taxon>Betaproteobacteria</taxon>
        <taxon>Burkholderiales</taxon>
        <taxon>Burkholderiaceae</taxon>
        <taxon>Burkholderia</taxon>
        <taxon>Burkholderia cepacia complex</taxon>
    </lineage>
</organism>
<reference evidence="1 2" key="1">
    <citation type="submission" date="2019-09" db="EMBL/GenBank/DDBJ databases">
        <title>Draft genome sequences of 48 bacterial type strains from the CCUG.</title>
        <authorList>
            <person name="Tunovic T."/>
            <person name="Pineiro-Iglesias B."/>
            <person name="Unosson C."/>
            <person name="Inganas E."/>
            <person name="Ohlen M."/>
            <person name="Cardew S."/>
            <person name="Jensie-Markopoulos S."/>
            <person name="Salva-Serra F."/>
            <person name="Jaen-Luchoro D."/>
            <person name="Karlsson R."/>
            <person name="Svensson-Stadler L."/>
            <person name="Chun J."/>
            <person name="Moore E."/>
        </authorList>
    </citation>
    <scope>NUCLEOTIDE SEQUENCE [LARGE SCALE GENOMIC DNA]</scope>
    <source>
        <strain evidence="1 2">CCUG 54555</strain>
    </source>
</reference>
<name>A0A6H9T587_9BURK</name>
<evidence type="ECO:0000313" key="2">
    <source>
        <dbReference type="Proteomes" id="UP000430232"/>
    </source>
</evidence>
<protein>
    <submittedName>
        <fullName evidence="1">Uncharacterized protein</fullName>
    </submittedName>
</protein>
<dbReference type="Proteomes" id="UP000430232">
    <property type="component" value="Unassembled WGS sequence"/>
</dbReference>
<dbReference type="EMBL" id="VZOJ01000003">
    <property type="protein sequence ID" value="KAB0644425.1"/>
    <property type="molecule type" value="Genomic_DNA"/>
</dbReference>